<dbReference type="InterPro" id="IPR021215">
    <property type="entry name" value="DUF2752"/>
</dbReference>
<evidence type="ECO:0008006" key="5">
    <source>
        <dbReference type="Google" id="ProtNLM"/>
    </source>
</evidence>
<dbReference type="Proteomes" id="UP000518206">
    <property type="component" value="Unassembled WGS sequence"/>
</dbReference>
<feature type="region of interest" description="Disordered" evidence="1">
    <location>
        <begin position="1"/>
        <end position="27"/>
    </location>
</feature>
<name>A0A7W4UDC7_9CELL</name>
<keyword evidence="2" id="KW-0812">Transmembrane</keyword>
<dbReference type="RefSeq" id="WP_311701887.1">
    <property type="nucleotide sequence ID" value="NZ_JACHVX010000001.1"/>
</dbReference>
<evidence type="ECO:0000313" key="3">
    <source>
        <dbReference type="EMBL" id="MBB2922079.1"/>
    </source>
</evidence>
<keyword evidence="2" id="KW-1133">Transmembrane helix</keyword>
<gene>
    <name evidence="3" type="ORF">FHR80_000973</name>
</gene>
<evidence type="ECO:0000256" key="1">
    <source>
        <dbReference type="SAM" id="MobiDB-lite"/>
    </source>
</evidence>
<protein>
    <recommendedName>
        <fullName evidence="5">DUF2752 domain-containing protein</fullName>
    </recommendedName>
</protein>
<feature type="transmembrane region" description="Helical" evidence="2">
    <location>
        <begin position="102"/>
        <end position="119"/>
    </location>
</feature>
<accession>A0A7W4UDC7</accession>
<keyword evidence="2" id="KW-0472">Membrane</keyword>
<reference evidence="3 4" key="1">
    <citation type="submission" date="2020-08" db="EMBL/GenBank/DDBJ databases">
        <title>The Agave Microbiome: Exploring the role of microbial communities in plant adaptations to desert environments.</title>
        <authorList>
            <person name="Partida-Martinez L.P."/>
        </authorList>
    </citation>
    <scope>NUCLEOTIDE SEQUENCE [LARGE SCALE GENOMIC DNA]</scope>
    <source>
        <strain evidence="3 4">RAS26</strain>
    </source>
</reference>
<proteinExistence type="predicted"/>
<dbReference type="Pfam" id="PF10825">
    <property type="entry name" value="DUF2752"/>
    <property type="match status" value="1"/>
</dbReference>
<evidence type="ECO:0000256" key="2">
    <source>
        <dbReference type="SAM" id="Phobius"/>
    </source>
</evidence>
<reference evidence="3 4" key="2">
    <citation type="submission" date="2020-08" db="EMBL/GenBank/DDBJ databases">
        <authorList>
            <person name="Partida-Martinez L."/>
            <person name="Huntemann M."/>
            <person name="Clum A."/>
            <person name="Wang J."/>
            <person name="Palaniappan K."/>
            <person name="Ritter S."/>
            <person name="Chen I.-M."/>
            <person name="Stamatis D."/>
            <person name="Reddy T."/>
            <person name="O'Malley R."/>
            <person name="Daum C."/>
            <person name="Shapiro N."/>
            <person name="Ivanova N."/>
            <person name="Kyrpides N."/>
            <person name="Woyke T."/>
        </authorList>
    </citation>
    <scope>NUCLEOTIDE SEQUENCE [LARGE SCALE GENOMIC DNA]</scope>
    <source>
        <strain evidence="3 4">RAS26</strain>
    </source>
</reference>
<dbReference type="AlphaFoldDB" id="A0A7W4UDC7"/>
<evidence type="ECO:0000313" key="4">
    <source>
        <dbReference type="Proteomes" id="UP000518206"/>
    </source>
</evidence>
<organism evidence="3 4">
    <name type="scientific">Cellulomonas cellasea</name>
    <dbReference type="NCBI Taxonomy" id="43670"/>
    <lineage>
        <taxon>Bacteria</taxon>
        <taxon>Bacillati</taxon>
        <taxon>Actinomycetota</taxon>
        <taxon>Actinomycetes</taxon>
        <taxon>Micrococcales</taxon>
        <taxon>Cellulomonadaceae</taxon>
        <taxon>Cellulomonas</taxon>
    </lineage>
</organism>
<comment type="caution">
    <text evidence="3">The sequence shown here is derived from an EMBL/GenBank/DDBJ whole genome shotgun (WGS) entry which is preliminary data.</text>
</comment>
<feature type="transmembrane region" description="Helical" evidence="2">
    <location>
        <begin position="32"/>
        <end position="53"/>
    </location>
</feature>
<dbReference type="EMBL" id="JACHVX010000001">
    <property type="protein sequence ID" value="MBB2922079.1"/>
    <property type="molecule type" value="Genomic_DNA"/>
</dbReference>
<sequence>MHGTARPHGPTPLRGSGRAPSRTDRTRTRARLRAAAAPLAAGGVTVAAVTLVATVDPHRPGSYGVCPVYALTGLYCAGCGGLRATYDLVHGDLAGAWAMNPVWVLLVPVLVALWVAWLARRWALPDPEGAAPELAAAGPDRSTGPAVRRVLPWAVLALVLLYSLARNLPGLGPVLAP</sequence>